<dbReference type="RefSeq" id="WP_345518540.1">
    <property type="nucleotide sequence ID" value="NZ_BAAAXD010000046.1"/>
</dbReference>
<dbReference type="EMBL" id="JBHMCG010000078">
    <property type="protein sequence ID" value="MFB9574064.1"/>
    <property type="molecule type" value="Genomic_DNA"/>
</dbReference>
<organism evidence="1 2">
    <name type="scientific">Streptomyces yanii</name>
    <dbReference type="NCBI Taxonomy" id="78510"/>
    <lineage>
        <taxon>Bacteria</taxon>
        <taxon>Bacillati</taxon>
        <taxon>Actinomycetota</taxon>
        <taxon>Actinomycetes</taxon>
        <taxon>Kitasatosporales</taxon>
        <taxon>Streptomycetaceae</taxon>
        <taxon>Streptomyces</taxon>
    </lineage>
</organism>
<protein>
    <submittedName>
        <fullName evidence="1">Uncharacterized protein</fullName>
    </submittedName>
</protein>
<proteinExistence type="predicted"/>
<sequence>MTSMDTGRGHGLFTSPRSVRAAAAVRPYGQVRSRRDRADGTGILGAAQVLLPSGRRA</sequence>
<evidence type="ECO:0000313" key="1">
    <source>
        <dbReference type="EMBL" id="MFB9574064.1"/>
    </source>
</evidence>
<dbReference type="Proteomes" id="UP001589710">
    <property type="component" value="Unassembled WGS sequence"/>
</dbReference>
<accession>A0ABV5R864</accession>
<gene>
    <name evidence="1" type="ORF">ACFFTL_17595</name>
</gene>
<keyword evidence="2" id="KW-1185">Reference proteome</keyword>
<reference evidence="1 2" key="1">
    <citation type="submission" date="2024-09" db="EMBL/GenBank/DDBJ databases">
        <authorList>
            <person name="Sun Q."/>
            <person name="Mori K."/>
        </authorList>
    </citation>
    <scope>NUCLEOTIDE SEQUENCE [LARGE SCALE GENOMIC DNA]</scope>
    <source>
        <strain evidence="1 2">JCM 3331</strain>
    </source>
</reference>
<name>A0ABV5R864_9ACTN</name>
<evidence type="ECO:0000313" key="2">
    <source>
        <dbReference type="Proteomes" id="UP001589710"/>
    </source>
</evidence>
<comment type="caution">
    <text evidence="1">The sequence shown here is derived from an EMBL/GenBank/DDBJ whole genome shotgun (WGS) entry which is preliminary data.</text>
</comment>